<evidence type="ECO:0000256" key="4">
    <source>
        <dbReference type="PROSITE-ProRule" id="PRU00510"/>
    </source>
</evidence>
<name>A0ABX9LFH7_9ACTN</name>
<dbReference type="Gene3D" id="1.20.120.910">
    <property type="entry name" value="DksA, coiled-coil domain"/>
    <property type="match status" value="1"/>
</dbReference>
<sequence length="122" mass="13359">MPIMAEIRSPGSLMEECRQYDAQLSELRMLLDERLHAARAELALAGEPHEVTPPVARVRPSAEAVRRASRDVAAIEAAIERMDLGLYGTCTKCEAFLPLDRLRSAPHVQLCAACAGETRMSA</sequence>
<dbReference type="SUPFAM" id="SSF57716">
    <property type="entry name" value="Glucocorticoid receptor-like (DNA-binding domain)"/>
    <property type="match status" value="1"/>
</dbReference>
<keyword evidence="7" id="KW-1185">Reference proteome</keyword>
<keyword evidence="3" id="KW-0862">Zinc</keyword>
<accession>A0ABX9LFH7</accession>
<dbReference type="InterPro" id="IPR000962">
    <property type="entry name" value="Znf_DskA_TraR"/>
</dbReference>
<dbReference type="Proteomes" id="UP000262538">
    <property type="component" value="Unassembled WGS sequence"/>
</dbReference>
<proteinExistence type="predicted"/>
<feature type="zinc finger region" description="dksA C4-type" evidence="4">
    <location>
        <begin position="90"/>
        <end position="114"/>
    </location>
</feature>
<organism evidence="6 7">
    <name type="scientific">Microbispora triticiradicis</name>
    <dbReference type="NCBI Taxonomy" id="2200763"/>
    <lineage>
        <taxon>Bacteria</taxon>
        <taxon>Bacillati</taxon>
        <taxon>Actinomycetota</taxon>
        <taxon>Actinomycetes</taxon>
        <taxon>Streptosporangiales</taxon>
        <taxon>Streptosporangiaceae</taxon>
        <taxon>Microbispora</taxon>
    </lineage>
</organism>
<dbReference type="Pfam" id="PF01258">
    <property type="entry name" value="zf-dskA_traR"/>
    <property type="match status" value="1"/>
</dbReference>
<dbReference type="EMBL" id="QFZU02000112">
    <property type="protein sequence ID" value="RGA02727.1"/>
    <property type="molecule type" value="Genomic_DNA"/>
</dbReference>
<evidence type="ECO:0000256" key="1">
    <source>
        <dbReference type="ARBA" id="ARBA00022723"/>
    </source>
</evidence>
<evidence type="ECO:0000256" key="2">
    <source>
        <dbReference type="ARBA" id="ARBA00022771"/>
    </source>
</evidence>
<evidence type="ECO:0000313" key="7">
    <source>
        <dbReference type="Proteomes" id="UP000262538"/>
    </source>
</evidence>
<protein>
    <recommendedName>
        <fullName evidence="5">Zinc finger DksA/TraR C4-type domain-containing protein</fullName>
    </recommendedName>
</protein>
<keyword evidence="1" id="KW-0479">Metal-binding</keyword>
<keyword evidence="2" id="KW-0863">Zinc-finger</keyword>
<reference evidence="6 7" key="1">
    <citation type="submission" date="2018-08" db="EMBL/GenBank/DDBJ databases">
        <title>Microbispora. triticiradicis sp. nov., a novel actinomycete isolated from the root of wheat (Triticum aestivum L.)).</title>
        <authorList>
            <person name="Han C."/>
        </authorList>
    </citation>
    <scope>NUCLEOTIDE SEQUENCE [LARGE SCALE GENOMIC DNA]</scope>
    <source>
        <strain evidence="6 7">NEAU-HRDPA2-9</strain>
    </source>
</reference>
<evidence type="ECO:0000259" key="5">
    <source>
        <dbReference type="Pfam" id="PF01258"/>
    </source>
</evidence>
<dbReference type="PROSITE" id="PS51128">
    <property type="entry name" value="ZF_DKSA_2"/>
    <property type="match status" value="1"/>
</dbReference>
<comment type="caution">
    <text evidence="6">The sequence shown here is derived from an EMBL/GenBank/DDBJ whole genome shotgun (WGS) entry which is preliminary data.</text>
</comment>
<gene>
    <name evidence="6" type="ORF">DI270_022690</name>
</gene>
<evidence type="ECO:0000256" key="3">
    <source>
        <dbReference type="ARBA" id="ARBA00022833"/>
    </source>
</evidence>
<feature type="domain" description="Zinc finger DksA/TraR C4-type" evidence="5">
    <location>
        <begin position="85"/>
        <end position="117"/>
    </location>
</feature>
<evidence type="ECO:0000313" key="6">
    <source>
        <dbReference type="EMBL" id="RGA02727.1"/>
    </source>
</evidence>